<protein>
    <submittedName>
        <fullName evidence="1">Uncharacterized protein</fullName>
    </submittedName>
</protein>
<sequence>MIRWFRILHRWNGRDIRRHLTGLHGRWTRPSADRIELFNLASVPITRYRYRGTTLDGGRPA</sequence>
<evidence type="ECO:0000313" key="2">
    <source>
        <dbReference type="Proteomes" id="UP000022835"/>
    </source>
</evidence>
<dbReference type="Proteomes" id="UP000022835">
    <property type="component" value="Unassembled WGS sequence"/>
</dbReference>
<name>A0A064CBE4_9MYCO</name>
<reference evidence="1" key="1">
    <citation type="submission" date="2014-05" db="EMBL/GenBank/DDBJ databases">
        <title>Genome sequence of Mycobacterium aromaticivorans strain JS19b1T (= DSM 45407T).</title>
        <authorList>
            <person name="Kwak Y."/>
            <person name="Park G.-S."/>
            <person name="Li Q.X."/>
            <person name="Lee S.-E."/>
            <person name="Shin J.-H."/>
        </authorList>
    </citation>
    <scope>NUCLEOTIDE SEQUENCE [LARGE SCALE GENOMIC DNA]</scope>
    <source>
        <strain evidence="1">JS19b1</strain>
    </source>
</reference>
<accession>A0A064CBE4</accession>
<evidence type="ECO:0000313" key="1">
    <source>
        <dbReference type="EMBL" id="KDE96996.1"/>
    </source>
</evidence>
<keyword evidence="2" id="KW-1185">Reference proteome</keyword>
<dbReference type="eggNOG" id="COG3344">
    <property type="taxonomic scope" value="Bacteria"/>
</dbReference>
<dbReference type="AlphaFoldDB" id="A0A064CBE4"/>
<comment type="caution">
    <text evidence="1">The sequence shown here is derived from an EMBL/GenBank/DDBJ whole genome shotgun (WGS) entry which is preliminary data.</text>
</comment>
<gene>
    <name evidence="1" type="ORF">Y900_027215</name>
</gene>
<dbReference type="EMBL" id="JALN02000002">
    <property type="protein sequence ID" value="KDE96996.1"/>
    <property type="molecule type" value="Genomic_DNA"/>
</dbReference>
<proteinExistence type="predicted"/>
<organism evidence="1 2">
    <name type="scientific">Mycolicibacterium aromaticivorans JS19b1 = JCM 16368</name>
    <dbReference type="NCBI Taxonomy" id="1440774"/>
    <lineage>
        <taxon>Bacteria</taxon>
        <taxon>Bacillati</taxon>
        <taxon>Actinomycetota</taxon>
        <taxon>Actinomycetes</taxon>
        <taxon>Mycobacteriales</taxon>
        <taxon>Mycobacteriaceae</taxon>
        <taxon>Mycolicibacterium</taxon>
    </lineage>
</organism>